<dbReference type="AlphaFoldDB" id="A0A0F9GJE6"/>
<reference evidence="1" key="1">
    <citation type="journal article" date="2015" name="Nature">
        <title>Complex archaea that bridge the gap between prokaryotes and eukaryotes.</title>
        <authorList>
            <person name="Spang A."/>
            <person name="Saw J.H."/>
            <person name="Jorgensen S.L."/>
            <person name="Zaremba-Niedzwiedzka K."/>
            <person name="Martijn J."/>
            <person name="Lind A.E."/>
            <person name="van Eijk R."/>
            <person name="Schleper C."/>
            <person name="Guy L."/>
            <person name="Ettema T.J."/>
        </authorList>
    </citation>
    <scope>NUCLEOTIDE SEQUENCE</scope>
</reference>
<proteinExistence type="predicted"/>
<protein>
    <submittedName>
        <fullName evidence="1">Uncharacterized protein</fullName>
    </submittedName>
</protein>
<organism evidence="1">
    <name type="scientific">marine sediment metagenome</name>
    <dbReference type="NCBI Taxonomy" id="412755"/>
    <lineage>
        <taxon>unclassified sequences</taxon>
        <taxon>metagenomes</taxon>
        <taxon>ecological metagenomes</taxon>
    </lineage>
</organism>
<evidence type="ECO:0000313" key="1">
    <source>
        <dbReference type="EMBL" id="KKL98923.1"/>
    </source>
</evidence>
<accession>A0A0F9GJE6</accession>
<sequence>MKGMELLGLKVEDKVTKQKGIVTSIAYDLYGCIQVSITPEDKGAKGEEALLMIWYDLVRIKVLSKKPVIKVPDFEDMEEEEIQGPAIKPMKF</sequence>
<name>A0A0F9GJE6_9ZZZZ</name>
<dbReference type="EMBL" id="LAZR01017799">
    <property type="protein sequence ID" value="KKL98923.1"/>
    <property type="molecule type" value="Genomic_DNA"/>
</dbReference>
<gene>
    <name evidence="1" type="ORF">LCGC14_1819580</name>
</gene>
<comment type="caution">
    <text evidence="1">The sequence shown here is derived from an EMBL/GenBank/DDBJ whole genome shotgun (WGS) entry which is preliminary data.</text>
</comment>